<dbReference type="AlphaFoldDB" id="A0A2W1LZY4"/>
<proteinExistence type="predicted"/>
<dbReference type="PROSITE" id="PS00211">
    <property type="entry name" value="ABC_TRANSPORTER_1"/>
    <property type="match status" value="1"/>
</dbReference>
<dbReference type="InterPro" id="IPR050093">
    <property type="entry name" value="ABC_SmlMolc_Importer"/>
</dbReference>
<dbReference type="InterPro" id="IPR017871">
    <property type="entry name" value="ABC_transporter-like_CS"/>
</dbReference>
<dbReference type="GO" id="GO:0043190">
    <property type="term" value="C:ATP-binding cassette (ABC) transporter complex"/>
    <property type="evidence" value="ECO:0007669"/>
    <property type="project" value="InterPro"/>
</dbReference>
<dbReference type="InterPro" id="IPR008995">
    <property type="entry name" value="Mo/tungstate-bd_C_term_dom"/>
</dbReference>
<evidence type="ECO:0000313" key="10">
    <source>
        <dbReference type="Proteomes" id="UP000249522"/>
    </source>
</evidence>
<accession>A0A2W1LZY4</accession>
<evidence type="ECO:0000256" key="2">
    <source>
        <dbReference type="ARBA" id="ARBA00022741"/>
    </source>
</evidence>
<sequence>MGSYLSLSAITKSFNGVQVINDLSIQAERGELLTLLGPSGCGKSTLLRCIAGLAEMDQGSIELDGVELTSLPAKKRDVGMVFQSYALFPNMTVYDNIAFGLKMRGDRREQIKGRVEEMLELVDLSDKRKDYPHRLSGGQQQRVALARSLAVEPKLMLLDEPLSALDAKIRRNLRMELRRIQQRLGMTMIFVTHDQEEALMISDRVCIMHEGRIIQTGRPEDIYAEPNSSFVARFIGHYNVLDRQEMEAVFGVRELAGSTYAIRPESVKLTPADEAAPHPAEAYRDSLGKSTALIAQGKVTEITVLGSLIRCAVNAGGTEINADMLNDGSCFPIRQGSEVVLAVDPQNCRNLDHGGAIGHCPSYQKNERFISLSGSRATAR</sequence>
<dbReference type="FunFam" id="3.40.50.300:FF:000425">
    <property type="entry name" value="Probable ABC transporter, ATP-binding subunit"/>
    <property type="match status" value="1"/>
</dbReference>
<keyword evidence="10" id="KW-1185">Reference proteome</keyword>
<evidence type="ECO:0000256" key="4">
    <source>
        <dbReference type="ARBA" id="ARBA00052482"/>
    </source>
</evidence>
<dbReference type="RefSeq" id="WP_111145374.1">
    <property type="nucleotide sequence ID" value="NZ_QKRB01000031.1"/>
</dbReference>
<dbReference type="GO" id="GO:0015418">
    <property type="term" value="F:ABC-type quaternary ammonium compound transporting activity"/>
    <property type="evidence" value="ECO:0007669"/>
    <property type="project" value="UniProtKB-EC"/>
</dbReference>
<feature type="domain" description="ABC transporter" evidence="8">
    <location>
        <begin position="5"/>
        <end position="235"/>
    </location>
</feature>
<reference evidence="9 10" key="1">
    <citation type="submission" date="2018-06" db="EMBL/GenBank/DDBJ databases">
        <title>Paenibacillus imtechensis sp. nov.</title>
        <authorList>
            <person name="Pinnaka A.K."/>
            <person name="Singh H."/>
            <person name="Kaur M."/>
        </authorList>
    </citation>
    <scope>NUCLEOTIDE SEQUENCE [LARGE SCALE GENOMIC DNA]</scope>
    <source>
        <strain evidence="9 10">SMB1</strain>
    </source>
</reference>
<comment type="catalytic activity">
    <reaction evidence="4">
        <text>a quaternary ammonium(out) + ATP + H2O = a quaternary ammonium(in) + ADP + phosphate + H(+)</text>
        <dbReference type="Rhea" id="RHEA:11036"/>
        <dbReference type="ChEBI" id="CHEBI:15377"/>
        <dbReference type="ChEBI" id="CHEBI:15378"/>
        <dbReference type="ChEBI" id="CHEBI:30616"/>
        <dbReference type="ChEBI" id="CHEBI:35267"/>
        <dbReference type="ChEBI" id="CHEBI:43474"/>
        <dbReference type="ChEBI" id="CHEBI:456216"/>
        <dbReference type="EC" id="7.6.2.9"/>
    </reaction>
</comment>
<dbReference type="GO" id="GO:0016887">
    <property type="term" value="F:ATP hydrolysis activity"/>
    <property type="evidence" value="ECO:0007669"/>
    <property type="project" value="InterPro"/>
</dbReference>
<keyword evidence="1" id="KW-0813">Transport</keyword>
<comment type="caution">
    <text evidence="9">The sequence shown here is derived from an EMBL/GenBank/DDBJ whole genome shotgun (WGS) entry which is preliminary data.</text>
</comment>
<dbReference type="PROSITE" id="PS50893">
    <property type="entry name" value="ABC_TRANSPORTER_2"/>
    <property type="match status" value="1"/>
</dbReference>
<dbReference type="SUPFAM" id="SSF50331">
    <property type="entry name" value="MOP-like"/>
    <property type="match status" value="1"/>
</dbReference>
<evidence type="ECO:0000259" key="8">
    <source>
        <dbReference type="PROSITE" id="PS50893"/>
    </source>
</evidence>
<evidence type="ECO:0000256" key="3">
    <source>
        <dbReference type="ARBA" id="ARBA00022840"/>
    </source>
</evidence>
<name>A0A2W1LZY4_9BACL</name>
<evidence type="ECO:0000313" key="9">
    <source>
        <dbReference type="EMBL" id="PZD97047.1"/>
    </source>
</evidence>
<dbReference type="Pfam" id="PF00005">
    <property type="entry name" value="ABC_tran"/>
    <property type="match status" value="1"/>
</dbReference>
<dbReference type="EC" id="7.6.2.9" evidence="6"/>
<dbReference type="SUPFAM" id="SSF52540">
    <property type="entry name" value="P-loop containing nucleoside triphosphate hydrolases"/>
    <property type="match status" value="1"/>
</dbReference>
<evidence type="ECO:0000256" key="6">
    <source>
        <dbReference type="ARBA" id="ARBA00066388"/>
    </source>
</evidence>
<dbReference type="InterPro" id="IPR003593">
    <property type="entry name" value="AAA+_ATPase"/>
</dbReference>
<evidence type="ECO:0000256" key="1">
    <source>
        <dbReference type="ARBA" id="ARBA00022448"/>
    </source>
</evidence>
<comment type="subunit">
    <text evidence="5">The complex is composed of two ATP-binding proteins (OpuCA), two transmembrane proteins (OpuCB and OpuCD) and a solute-binding protein (OpuCC).</text>
</comment>
<keyword evidence="2" id="KW-0547">Nucleotide-binding</keyword>
<dbReference type="Gene3D" id="3.40.50.300">
    <property type="entry name" value="P-loop containing nucleotide triphosphate hydrolases"/>
    <property type="match status" value="1"/>
</dbReference>
<dbReference type="InterPro" id="IPR013611">
    <property type="entry name" value="Transp-assoc_OB_typ2"/>
</dbReference>
<dbReference type="PANTHER" id="PTHR42781:SF4">
    <property type="entry name" value="SPERMIDINE_PUTRESCINE IMPORT ATP-BINDING PROTEIN POTA"/>
    <property type="match status" value="1"/>
</dbReference>
<gene>
    <name evidence="9" type="ORF">DNH61_03905</name>
</gene>
<dbReference type="OrthoDB" id="9802264at2"/>
<dbReference type="InterPro" id="IPR027417">
    <property type="entry name" value="P-loop_NTPase"/>
</dbReference>
<dbReference type="Proteomes" id="UP000249522">
    <property type="component" value="Unassembled WGS sequence"/>
</dbReference>
<dbReference type="Pfam" id="PF08402">
    <property type="entry name" value="TOBE_2"/>
    <property type="match status" value="1"/>
</dbReference>
<keyword evidence="3 9" id="KW-0067">ATP-binding</keyword>
<dbReference type="InterPro" id="IPR003439">
    <property type="entry name" value="ABC_transporter-like_ATP-bd"/>
</dbReference>
<evidence type="ECO:0000256" key="5">
    <source>
        <dbReference type="ARBA" id="ARBA00063934"/>
    </source>
</evidence>
<dbReference type="GO" id="GO:0005524">
    <property type="term" value="F:ATP binding"/>
    <property type="evidence" value="ECO:0007669"/>
    <property type="project" value="UniProtKB-KW"/>
</dbReference>
<dbReference type="EMBL" id="QKRB01000031">
    <property type="protein sequence ID" value="PZD97047.1"/>
    <property type="molecule type" value="Genomic_DNA"/>
</dbReference>
<evidence type="ECO:0000256" key="7">
    <source>
        <dbReference type="ARBA" id="ARBA00070305"/>
    </source>
</evidence>
<protein>
    <recommendedName>
        <fullName evidence="7">Carnitine transport ATP-binding protein OpuCA</fullName>
        <ecNumber evidence="6">7.6.2.9</ecNumber>
    </recommendedName>
</protein>
<organism evidence="9 10">
    <name type="scientific">Paenibacillus sambharensis</name>
    <dbReference type="NCBI Taxonomy" id="1803190"/>
    <lineage>
        <taxon>Bacteria</taxon>
        <taxon>Bacillati</taxon>
        <taxon>Bacillota</taxon>
        <taxon>Bacilli</taxon>
        <taxon>Bacillales</taxon>
        <taxon>Paenibacillaceae</taxon>
        <taxon>Paenibacillus</taxon>
    </lineage>
</organism>
<dbReference type="PANTHER" id="PTHR42781">
    <property type="entry name" value="SPERMIDINE/PUTRESCINE IMPORT ATP-BINDING PROTEIN POTA"/>
    <property type="match status" value="1"/>
</dbReference>
<dbReference type="SMART" id="SM00382">
    <property type="entry name" value="AAA"/>
    <property type="match status" value="1"/>
</dbReference>